<evidence type="ECO:0000256" key="5">
    <source>
        <dbReference type="ARBA" id="ARBA00023065"/>
    </source>
</evidence>
<dbReference type="InterPro" id="IPR028325">
    <property type="entry name" value="VG_K_chnl"/>
</dbReference>
<keyword evidence="12" id="KW-1185">Reference proteome</keyword>
<feature type="transmembrane region" description="Helical" evidence="9">
    <location>
        <begin position="108"/>
        <end position="131"/>
    </location>
</feature>
<dbReference type="RefSeq" id="WP_225564474.1">
    <property type="nucleotide sequence ID" value="NZ_JAIXCQ010000002.1"/>
</dbReference>
<dbReference type="PANTHER" id="PTHR11537:SF254">
    <property type="entry name" value="POTASSIUM VOLTAGE-GATED CHANNEL PROTEIN SHAB"/>
    <property type="match status" value="1"/>
</dbReference>
<dbReference type="Pfam" id="PF07885">
    <property type="entry name" value="Ion_trans_2"/>
    <property type="match status" value="1"/>
</dbReference>
<dbReference type="PRINTS" id="PR01333">
    <property type="entry name" value="2POREKCHANEL"/>
</dbReference>
<evidence type="ECO:0000313" key="12">
    <source>
        <dbReference type="Proteomes" id="UP001319870"/>
    </source>
</evidence>
<keyword evidence="6 9" id="KW-0472">Membrane</keyword>
<dbReference type="SUPFAM" id="SSF81324">
    <property type="entry name" value="Voltage-gated potassium channels"/>
    <property type="match status" value="1"/>
</dbReference>
<organism evidence="11 12">
    <name type="scientific">Isoptericola luteus</name>
    <dbReference type="NCBI Taxonomy" id="2879484"/>
    <lineage>
        <taxon>Bacteria</taxon>
        <taxon>Bacillati</taxon>
        <taxon>Actinomycetota</taxon>
        <taxon>Actinomycetes</taxon>
        <taxon>Micrococcales</taxon>
        <taxon>Promicromonosporaceae</taxon>
        <taxon>Isoptericola</taxon>
    </lineage>
</organism>
<gene>
    <name evidence="11" type="ORF">LEP48_05040</name>
</gene>
<feature type="transmembrane region" description="Helical" evidence="9">
    <location>
        <begin position="76"/>
        <end position="96"/>
    </location>
</feature>
<name>A0ABS7ZCE8_9MICO</name>
<dbReference type="Gene3D" id="1.20.5.110">
    <property type="match status" value="1"/>
</dbReference>
<evidence type="ECO:0000256" key="1">
    <source>
        <dbReference type="ARBA" id="ARBA00004141"/>
    </source>
</evidence>
<evidence type="ECO:0000313" key="11">
    <source>
        <dbReference type="EMBL" id="MCA5892718.1"/>
    </source>
</evidence>
<evidence type="ECO:0000256" key="4">
    <source>
        <dbReference type="ARBA" id="ARBA00022989"/>
    </source>
</evidence>
<feature type="transmembrane region" description="Helical" evidence="9">
    <location>
        <begin position="47"/>
        <end position="64"/>
    </location>
</feature>
<accession>A0ABS7ZCE8</accession>
<evidence type="ECO:0000256" key="7">
    <source>
        <dbReference type="ARBA" id="ARBA00023303"/>
    </source>
</evidence>
<comment type="subcellular location">
    <subcellularLocation>
        <location evidence="1">Membrane</location>
        <topology evidence="1">Multi-pass membrane protein</topology>
    </subcellularLocation>
</comment>
<feature type="transmembrane region" description="Helical" evidence="9">
    <location>
        <begin position="174"/>
        <end position="193"/>
    </location>
</feature>
<sequence length="297" mass="31057">MSRDPAGPVGPAVPADPAGTPSSEPPAHPDAARARLRRWQAATERPLTAMALLFLVAYAVPVARPDVSADVRSACTAVLVLTWLVFVVDYVVRVRLAPHPRTYVRRHLLELAVVVLPVLRPLLLISVVARLGRLNALRLRGKVVRFAATGTALLVLVGALTVTQAERGAPGASIDNLGDGFWWVMVTITTVGYGDMAPVTGVGRVIAVGLMLGGIALLGVVTATLASWLVEQVVASPDREVGDDGGGTGASIGGMGDLPASRVQVTLLTAEVQALRAELAAVERRDENRQAGGTTED</sequence>
<dbReference type="Gene3D" id="1.10.287.70">
    <property type="match status" value="1"/>
</dbReference>
<keyword evidence="2" id="KW-0813">Transport</keyword>
<feature type="region of interest" description="Disordered" evidence="8">
    <location>
        <begin position="1"/>
        <end position="33"/>
    </location>
</feature>
<reference evidence="11 12" key="1">
    <citation type="submission" date="2021-09" db="EMBL/GenBank/DDBJ databases">
        <title>Isoptericola luteus sp. nov., a novel bacterium isolated from Harbin, the capital city of Heilongjiang province.</title>
        <authorList>
            <person name="Li J."/>
        </authorList>
    </citation>
    <scope>NUCLEOTIDE SEQUENCE [LARGE SCALE GENOMIC DNA]</scope>
    <source>
        <strain evidence="11 12">NEAU-Y5</strain>
    </source>
</reference>
<dbReference type="EMBL" id="JAIXCQ010000002">
    <property type="protein sequence ID" value="MCA5892718.1"/>
    <property type="molecule type" value="Genomic_DNA"/>
</dbReference>
<comment type="caution">
    <text evidence="11">The sequence shown here is derived from an EMBL/GenBank/DDBJ whole genome shotgun (WGS) entry which is preliminary data.</text>
</comment>
<protein>
    <submittedName>
        <fullName evidence="11">Potassium channel family protein</fullName>
    </submittedName>
</protein>
<evidence type="ECO:0000256" key="9">
    <source>
        <dbReference type="SAM" id="Phobius"/>
    </source>
</evidence>
<keyword evidence="5" id="KW-0406">Ion transport</keyword>
<evidence type="ECO:0000256" key="6">
    <source>
        <dbReference type="ARBA" id="ARBA00023136"/>
    </source>
</evidence>
<keyword evidence="3 9" id="KW-0812">Transmembrane</keyword>
<evidence type="ECO:0000256" key="3">
    <source>
        <dbReference type="ARBA" id="ARBA00022692"/>
    </source>
</evidence>
<keyword evidence="7 11" id="KW-0407">Ion channel</keyword>
<dbReference type="InterPro" id="IPR013099">
    <property type="entry name" value="K_chnl_dom"/>
</dbReference>
<feature type="transmembrane region" description="Helical" evidence="9">
    <location>
        <begin position="205"/>
        <end position="230"/>
    </location>
</feature>
<evidence type="ECO:0000256" key="8">
    <source>
        <dbReference type="SAM" id="MobiDB-lite"/>
    </source>
</evidence>
<dbReference type="InterPro" id="IPR003280">
    <property type="entry name" value="2pore_dom_K_chnl"/>
</dbReference>
<dbReference type="PANTHER" id="PTHR11537">
    <property type="entry name" value="VOLTAGE-GATED POTASSIUM CHANNEL"/>
    <property type="match status" value="1"/>
</dbReference>
<feature type="transmembrane region" description="Helical" evidence="9">
    <location>
        <begin position="143"/>
        <end position="162"/>
    </location>
</feature>
<dbReference type="Proteomes" id="UP001319870">
    <property type="component" value="Unassembled WGS sequence"/>
</dbReference>
<evidence type="ECO:0000259" key="10">
    <source>
        <dbReference type="Pfam" id="PF07885"/>
    </source>
</evidence>
<keyword evidence="4 9" id="KW-1133">Transmembrane helix</keyword>
<proteinExistence type="predicted"/>
<feature type="domain" description="Potassium channel" evidence="10">
    <location>
        <begin position="172"/>
        <end position="230"/>
    </location>
</feature>
<evidence type="ECO:0000256" key="2">
    <source>
        <dbReference type="ARBA" id="ARBA00022448"/>
    </source>
</evidence>
<dbReference type="GO" id="GO:0034220">
    <property type="term" value="P:monoatomic ion transmembrane transport"/>
    <property type="evidence" value="ECO:0007669"/>
    <property type="project" value="UniProtKB-KW"/>
</dbReference>
<feature type="compositionally biased region" description="Low complexity" evidence="8">
    <location>
        <begin position="1"/>
        <end position="19"/>
    </location>
</feature>